<dbReference type="Pfam" id="PF05305">
    <property type="entry name" value="DUF732"/>
    <property type="match status" value="1"/>
</dbReference>
<evidence type="ECO:0000313" key="5">
    <source>
        <dbReference type="Proteomes" id="UP000199111"/>
    </source>
</evidence>
<keyword evidence="2" id="KW-0812">Transmembrane</keyword>
<dbReference type="RefSeq" id="WP_177245273.1">
    <property type="nucleotide sequence ID" value="NZ_JBEZDZ010000003.1"/>
</dbReference>
<gene>
    <name evidence="4" type="ORF">SAMN05216275_12014</name>
</gene>
<keyword evidence="2" id="KW-0472">Membrane</keyword>
<dbReference type="EMBL" id="FOQY01000020">
    <property type="protein sequence ID" value="SFK22785.1"/>
    <property type="molecule type" value="Genomic_DNA"/>
</dbReference>
<proteinExistence type="predicted"/>
<evidence type="ECO:0000256" key="2">
    <source>
        <dbReference type="SAM" id="Phobius"/>
    </source>
</evidence>
<name>A0A1I3XTB3_9ACTN</name>
<feature type="region of interest" description="Disordered" evidence="1">
    <location>
        <begin position="29"/>
        <end position="76"/>
    </location>
</feature>
<dbReference type="InterPro" id="IPR007969">
    <property type="entry name" value="DUF732"/>
</dbReference>
<evidence type="ECO:0000259" key="3">
    <source>
        <dbReference type="Pfam" id="PF05305"/>
    </source>
</evidence>
<feature type="transmembrane region" description="Helical" evidence="2">
    <location>
        <begin position="6"/>
        <end position="24"/>
    </location>
</feature>
<feature type="compositionally biased region" description="Basic and acidic residues" evidence="1">
    <location>
        <begin position="43"/>
        <end position="63"/>
    </location>
</feature>
<sequence>MVIGVIVAVVGVLALVGGLVALLGGDKKPVASTSASVSAKPSRTAEAEPSERPSRTAEAEPSEKPTLTDLPGGKNKEDVATFMVTVRQRADLKGKSSADLLRLGRAMCKAMDGGQSLIKVAMNNADELGAETSGYVVGAAVVALCPRHRDKIPS</sequence>
<feature type="compositionally biased region" description="Polar residues" evidence="1">
    <location>
        <begin position="31"/>
        <end position="41"/>
    </location>
</feature>
<keyword evidence="5" id="KW-1185">Reference proteome</keyword>
<protein>
    <recommendedName>
        <fullName evidence="3">DUF732 domain-containing protein</fullName>
    </recommendedName>
</protein>
<evidence type="ECO:0000256" key="1">
    <source>
        <dbReference type="SAM" id="MobiDB-lite"/>
    </source>
</evidence>
<organism evidence="4 5">
    <name type="scientific">Streptosporangium canum</name>
    <dbReference type="NCBI Taxonomy" id="324952"/>
    <lineage>
        <taxon>Bacteria</taxon>
        <taxon>Bacillati</taxon>
        <taxon>Actinomycetota</taxon>
        <taxon>Actinomycetes</taxon>
        <taxon>Streptosporangiales</taxon>
        <taxon>Streptosporangiaceae</taxon>
        <taxon>Streptosporangium</taxon>
    </lineage>
</organism>
<feature type="domain" description="DUF732" evidence="3">
    <location>
        <begin position="82"/>
        <end position="146"/>
    </location>
</feature>
<accession>A0A1I3XTB3</accession>
<evidence type="ECO:0000313" key="4">
    <source>
        <dbReference type="EMBL" id="SFK22785.1"/>
    </source>
</evidence>
<dbReference type="AlphaFoldDB" id="A0A1I3XTB3"/>
<keyword evidence="2" id="KW-1133">Transmembrane helix</keyword>
<dbReference type="Proteomes" id="UP000199111">
    <property type="component" value="Unassembled WGS sequence"/>
</dbReference>
<reference evidence="5" key="1">
    <citation type="submission" date="2016-10" db="EMBL/GenBank/DDBJ databases">
        <authorList>
            <person name="Varghese N."/>
            <person name="Submissions S."/>
        </authorList>
    </citation>
    <scope>NUCLEOTIDE SEQUENCE [LARGE SCALE GENOMIC DNA]</scope>
    <source>
        <strain evidence="5">CGMCC 4.2126</strain>
    </source>
</reference>